<evidence type="ECO:0000313" key="4">
    <source>
        <dbReference type="Proteomes" id="UP000002036"/>
    </source>
</evidence>
<dbReference type="GO" id="GO:0030866">
    <property type="term" value="P:cortical actin cytoskeleton organization"/>
    <property type="evidence" value="ECO:0007669"/>
    <property type="project" value="TreeGrafter"/>
</dbReference>
<evidence type="ECO:0000256" key="1">
    <source>
        <dbReference type="SAM" id="MobiDB-lite"/>
    </source>
</evidence>
<keyword evidence="2" id="KW-0812">Transmembrane</keyword>
<feature type="transmembrane region" description="Helical" evidence="2">
    <location>
        <begin position="177"/>
        <end position="198"/>
    </location>
</feature>
<evidence type="ECO:0000313" key="3">
    <source>
        <dbReference type="EMBL" id="CAR21674.1"/>
    </source>
</evidence>
<organism evidence="3 4">
    <name type="scientific">Lachancea thermotolerans (strain ATCC 56472 / CBS 6340 / NRRL Y-8284)</name>
    <name type="common">Yeast</name>
    <name type="synonym">Kluyveromyces thermotolerans</name>
    <dbReference type="NCBI Taxonomy" id="559295"/>
    <lineage>
        <taxon>Eukaryota</taxon>
        <taxon>Fungi</taxon>
        <taxon>Dikarya</taxon>
        <taxon>Ascomycota</taxon>
        <taxon>Saccharomycotina</taxon>
        <taxon>Saccharomycetes</taxon>
        <taxon>Saccharomycetales</taxon>
        <taxon>Saccharomycetaceae</taxon>
        <taxon>Lachancea</taxon>
    </lineage>
</organism>
<dbReference type="FunCoup" id="C5DD13">
    <property type="interactions" value="89"/>
</dbReference>
<dbReference type="GeneID" id="8290952"/>
<dbReference type="Pfam" id="PF06687">
    <property type="entry name" value="SUR7"/>
    <property type="match status" value="1"/>
</dbReference>
<accession>C5DD13</accession>
<dbReference type="STRING" id="559295.C5DD13"/>
<dbReference type="GO" id="GO:0005938">
    <property type="term" value="C:cell cortex"/>
    <property type="evidence" value="ECO:0007669"/>
    <property type="project" value="TreeGrafter"/>
</dbReference>
<dbReference type="KEGG" id="lth:KLTH0B07480g"/>
<dbReference type="HOGENOM" id="CLU_059603_0_0_1"/>
<dbReference type="GO" id="GO:0045121">
    <property type="term" value="C:membrane raft"/>
    <property type="evidence" value="ECO:0007669"/>
    <property type="project" value="TreeGrafter"/>
</dbReference>
<dbReference type="OrthoDB" id="5419460at2759"/>
<dbReference type="GO" id="GO:0032185">
    <property type="term" value="P:septin cytoskeleton organization"/>
    <property type="evidence" value="ECO:0007669"/>
    <property type="project" value="TreeGrafter"/>
</dbReference>
<dbReference type="PANTHER" id="PTHR36414:SF3">
    <property type="entry name" value="SUR7 FAMILY PROTEIN FMP45"/>
    <property type="match status" value="1"/>
</dbReference>
<feature type="transmembrane region" description="Helical" evidence="2">
    <location>
        <begin position="219"/>
        <end position="244"/>
    </location>
</feature>
<keyword evidence="4" id="KW-1185">Reference proteome</keyword>
<dbReference type="eggNOG" id="ENOG502RKFF">
    <property type="taxonomic scope" value="Eukaryota"/>
</dbReference>
<protein>
    <submittedName>
        <fullName evidence="3">KLTH0B07480p</fullName>
    </submittedName>
</protein>
<keyword evidence="2" id="KW-1133">Transmembrane helix</keyword>
<reference evidence="3 4" key="1">
    <citation type="journal article" date="2009" name="Genome Res.">
        <title>Comparative genomics of protoploid Saccharomycetaceae.</title>
        <authorList>
            <consortium name="The Genolevures Consortium"/>
            <person name="Souciet J.-L."/>
            <person name="Dujon B."/>
            <person name="Gaillardin C."/>
            <person name="Johnston M."/>
            <person name="Baret P.V."/>
            <person name="Cliften P."/>
            <person name="Sherman D.J."/>
            <person name="Weissenbach J."/>
            <person name="Westhof E."/>
            <person name="Wincker P."/>
            <person name="Jubin C."/>
            <person name="Poulain J."/>
            <person name="Barbe V."/>
            <person name="Segurens B."/>
            <person name="Artiguenave F."/>
            <person name="Anthouard V."/>
            <person name="Vacherie B."/>
            <person name="Val M.-E."/>
            <person name="Fulton R.S."/>
            <person name="Minx P."/>
            <person name="Wilson R."/>
            <person name="Durrens P."/>
            <person name="Jean G."/>
            <person name="Marck C."/>
            <person name="Martin T."/>
            <person name="Nikolski M."/>
            <person name="Rolland T."/>
            <person name="Seret M.-L."/>
            <person name="Casaregola S."/>
            <person name="Despons L."/>
            <person name="Fairhead C."/>
            <person name="Fischer G."/>
            <person name="Lafontaine I."/>
            <person name="Leh V."/>
            <person name="Lemaire M."/>
            <person name="de Montigny J."/>
            <person name="Neuveglise C."/>
            <person name="Thierry A."/>
            <person name="Blanc-Lenfle I."/>
            <person name="Bleykasten C."/>
            <person name="Diffels J."/>
            <person name="Fritsch E."/>
            <person name="Frangeul L."/>
            <person name="Goeffon A."/>
            <person name="Jauniaux N."/>
            <person name="Kachouri-Lafond R."/>
            <person name="Payen C."/>
            <person name="Potier S."/>
            <person name="Pribylova L."/>
            <person name="Ozanne C."/>
            <person name="Richard G.-F."/>
            <person name="Sacerdot C."/>
            <person name="Straub M.-L."/>
            <person name="Talla E."/>
        </authorList>
    </citation>
    <scope>NUCLEOTIDE SEQUENCE [LARGE SCALE GENOMIC DNA]</scope>
    <source>
        <strain evidence="4">ATCC 56472 / CBS 6340 / NRRL Y-8284</strain>
    </source>
</reference>
<dbReference type="InParanoid" id="C5DD13"/>
<name>C5DD13_LACTC</name>
<evidence type="ECO:0000256" key="2">
    <source>
        <dbReference type="SAM" id="Phobius"/>
    </source>
</evidence>
<gene>
    <name evidence="3" type="ordered locus">KLTH0B07480g</name>
</gene>
<keyword evidence="2" id="KW-0472">Membrane</keyword>
<dbReference type="InterPro" id="IPR009571">
    <property type="entry name" value="SUR7/Rim9-like_fungi"/>
</dbReference>
<dbReference type="GO" id="GO:0006897">
    <property type="term" value="P:endocytosis"/>
    <property type="evidence" value="ECO:0007669"/>
    <property type="project" value="TreeGrafter"/>
</dbReference>
<dbReference type="GO" id="GO:0031505">
    <property type="term" value="P:fungal-type cell wall organization"/>
    <property type="evidence" value="ECO:0007669"/>
    <property type="project" value="TreeGrafter"/>
</dbReference>
<dbReference type="GO" id="GO:0005886">
    <property type="term" value="C:plasma membrane"/>
    <property type="evidence" value="ECO:0007669"/>
    <property type="project" value="InterPro"/>
</dbReference>
<feature type="transmembrane region" description="Helical" evidence="2">
    <location>
        <begin position="36"/>
        <end position="56"/>
    </location>
</feature>
<dbReference type="EMBL" id="CU928166">
    <property type="protein sequence ID" value="CAR21674.1"/>
    <property type="molecule type" value="Genomic_DNA"/>
</dbReference>
<feature type="transmembrane region" description="Helical" evidence="2">
    <location>
        <begin position="141"/>
        <end position="171"/>
    </location>
</feature>
<dbReference type="RefSeq" id="XP_002552112.1">
    <property type="nucleotide sequence ID" value="XM_002552066.1"/>
</dbReference>
<feature type="region of interest" description="Disordered" evidence="1">
    <location>
        <begin position="297"/>
        <end position="317"/>
    </location>
</feature>
<dbReference type="AlphaFoldDB" id="C5DD13"/>
<proteinExistence type="predicted"/>
<dbReference type="PANTHER" id="PTHR36414">
    <property type="entry name" value="PROTEIN SUR7"/>
    <property type="match status" value="1"/>
</dbReference>
<dbReference type="Proteomes" id="UP000002036">
    <property type="component" value="Chromosome B"/>
</dbReference>
<sequence>MDRKGFFNNSLSRLNSKSNLASNNQRSENMRFKQSVTFVFLVLLLGAGLLSFLAILGGARNTGVLRNLYWLEANTSGFGNAPATTRWYNYEWCGYEGGSAQDCSSRRPAQPFSPRDNFGASDAMPATFVNNRKTYYYLSRVAWAMLLVGLVFIVMAIVPLLATVFAASTWVASLSTVWLWSALFFVTLAACLYTGCYVKARNAFADNGRRAKLGSKNFAFIWTSVALLLICALWSTITTAVFGINKVRSNRRDSHGYDSYEGDKATTMDTYGDSDHPASSPTKFKYFKRIRRYQAPAAPPATMATNYDEENIPAAPR</sequence>
<dbReference type="OMA" id="DTHGANE"/>